<keyword evidence="4 9" id="KW-0863">Zinc-finger</keyword>
<dbReference type="Gene3D" id="3.30.40.10">
    <property type="entry name" value="Zinc/RING finger domain, C3HC4 (zinc finger)"/>
    <property type="match status" value="1"/>
</dbReference>
<feature type="region of interest" description="Disordered" evidence="10">
    <location>
        <begin position="1"/>
        <end position="21"/>
    </location>
</feature>
<evidence type="ECO:0000256" key="10">
    <source>
        <dbReference type="SAM" id="MobiDB-lite"/>
    </source>
</evidence>
<feature type="region of interest" description="Disordered" evidence="10">
    <location>
        <begin position="98"/>
        <end position="121"/>
    </location>
</feature>
<evidence type="ECO:0000256" key="9">
    <source>
        <dbReference type="PROSITE-ProRule" id="PRU00175"/>
    </source>
</evidence>
<dbReference type="EMBL" id="JABFOF010000004">
    <property type="protein sequence ID" value="KAG2399548.1"/>
    <property type="molecule type" value="Genomic_DNA"/>
</dbReference>
<feature type="domain" description="RING-type" evidence="12">
    <location>
        <begin position="456"/>
        <end position="494"/>
    </location>
</feature>
<dbReference type="GO" id="GO:0061630">
    <property type="term" value="F:ubiquitin protein ligase activity"/>
    <property type="evidence" value="ECO:0007669"/>
    <property type="project" value="InterPro"/>
</dbReference>
<dbReference type="PROSITE" id="PS00518">
    <property type="entry name" value="ZF_RING_1"/>
    <property type="match status" value="1"/>
</dbReference>
<feature type="compositionally biased region" description="Low complexity" evidence="10">
    <location>
        <begin position="98"/>
        <end position="118"/>
    </location>
</feature>
<proteinExistence type="predicted"/>
<dbReference type="Proteomes" id="UP000743370">
    <property type="component" value="Unassembled WGS sequence"/>
</dbReference>
<dbReference type="GO" id="GO:1904294">
    <property type="term" value="P:positive regulation of ERAD pathway"/>
    <property type="evidence" value="ECO:0007669"/>
    <property type="project" value="InterPro"/>
</dbReference>
<dbReference type="AlphaFoldDB" id="A0A8T0KJU6"/>
<keyword evidence="5" id="KW-0833">Ubl conjugation pathway</keyword>
<keyword evidence="6" id="KW-0862">Zinc</keyword>
<feature type="transmembrane region" description="Helical" evidence="11">
    <location>
        <begin position="288"/>
        <end position="307"/>
    </location>
</feature>
<dbReference type="GO" id="GO:0016020">
    <property type="term" value="C:membrane"/>
    <property type="evidence" value="ECO:0007669"/>
    <property type="project" value="UniProtKB-SubCell"/>
</dbReference>
<dbReference type="SMART" id="SM00184">
    <property type="entry name" value="RING"/>
    <property type="match status" value="1"/>
</dbReference>
<feature type="transmembrane region" description="Helical" evidence="11">
    <location>
        <begin position="247"/>
        <end position="268"/>
    </location>
</feature>
<organism evidence="13 14">
    <name type="scientific">Phaseolus angularis</name>
    <name type="common">Azuki bean</name>
    <name type="synonym">Vigna angularis</name>
    <dbReference type="NCBI Taxonomy" id="3914"/>
    <lineage>
        <taxon>Eukaryota</taxon>
        <taxon>Viridiplantae</taxon>
        <taxon>Streptophyta</taxon>
        <taxon>Embryophyta</taxon>
        <taxon>Tracheophyta</taxon>
        <taxon>Spermatophyta</taxon>
        <taxon>Magnoliopsida</taxon>
        <taxon>eudicotyledons</taxon>
        <taxon>Gunneridae</taxon>
        <taxon>Pentapetalae</taxon>
        <taxon>rosids</taxon>
        <taxon>fabids</taxon>
        <taxon>Fabales</taxon>
        <taxon>Fabaceae</taxon>
        <taxon>Papilionoideae</taxon>
        <taxon>50 kb inversion clade</taxon>
        <taxon>NPAAA clade</taxon>
        <taxon>indigoferoid/millettioid clade</taxon>
        <taxon>Phaseoleae</taxon>
        <taxon>Vigna</taxon>
    </lineage>
</organism>
<evidence type="ECO:0000256" key="7">
    <source>
        <dbReference type="ARBA" id="ARBA00022989"/>
    </source>
</evidence>
<dbReference type="PANTHER" id="PTHR15860">
    <property type="entry name" value="UNCHARACTERIZED RING FINGER-CONTAINING PROTEIN"/>
    <property type="match status" value="1"/>
</dbReference>
<dbReference type="GO" id="GO:0008270">
    <property type="term" value="F:zinc ion binding"/>
    <property type="evidence" value="ECO:0007669"/>
    <property type="project" value="UniProtKB-KW"/>
</dbReference>
<dbReference type="PANTHER" id="PTHR15860:SF0">
    <property type="entry name" value="LP20373P"/>
    <property type="match status" value="1"/>
</dbReference>
<dbReference type="InterPro" id="IPR013083">
    <property type="entry name" value="Znf_RING/FYVE/PHD"/>
</dbReference>
<reference evidence="13 14" key="1">
    <citation type="submission" date="2020-05" db="EMBL/GenBank/DDBJ databases">
        <title>Vigna angularis (adzuki bean) Var. LongXiaoDou No. 4 denovo assembly.</title>
        <authorList>
            <person name="Xiang H."/>
        </authorList>
    </citation>
    <scope>NUCLEOTIDE SEQUENCE [LARGE SCALE GENOMIC DNA]</scope>
    <source>
        <tissue evidence="13">Leaf</tissue>
    </source>
</reference>
<accession>A0A8T0KJU6</accession>
<dbReference type="PROSITE" id="PS50089">
    <property type="entry name" value="ZF_RING_2"/>
    <property type="match status" value="1"/>
</dbReference>
<keyword evidence="2 11" id="KW-0812">Transmembrane</keyword>
<evidence type="ECO:0000256" key="1">
    <source>
        <dbReference type="ARBA" id="ARBA00004141"/>
    </source>
</evidence>
<comment type="caution">
    <text evidence="13">The sequence shown here is derived from an EMBL/GenBank/DDBJ whole genome shotgun (WGS) entry which is preliminary data.</text>
</comment>
<sequence length="517" mass="57201">MESSPSSSSSSSLSSSSGSDAGGGGALTWFGMSFPFRSPLSLVMDYCTREDSAEPVIIIPRTRPRFQVPAESAASVSASDSGDNVCGGAEEVAIRIIGAGEQESGSSPSSSRSRAGEPGCEEAAVVGRSGMLSSEARRRMAEERVPLVSLDDGIGGGRDSSSSSSTYQRYDIQQVAKWIEQILPFSLLLLIVFIRQHLQEFEDVGEASLSWFSRDVLGGIMVGQRNAACCFEGRKLERRIVVCFIELIGSTVLSGSFFVTICISAVMFKSNEIVKKQTALKGDRKVSVLLGISFAFMLHVICIYWWYRNDDLLYPLAMLPPKTSPPFWHTIFIILVNDTLVRQAAMALKCLLLIYYKNGRGHNFRRQGQMLTLIEYTLLLYRALLPTPVWYRFFLNKDYGSLFSSLTTGLYLTFKLTSVVEKVQCFVSALKALSKKEVHYGVYATTEQVSAAGDMCAICQEKMQAPILLSCKHMFCEECVSEWFERERTCPLCRALVKPADLRTFGDGSTSLFFQLF</sequence>
<evidence type="ECO:0000313" key="13">
    <source>
        <dbReference type="EMBL" id="KAG2399548.1"/>
    </source>
</evidence>
<evidence type="ECO:0000313" key="14">
    <source>
        <dbReference type="Proteomes" id="UP000743370"/>
    </source>
</evidence>
<comment type="subcellular location">
    <subcellularLocation>
        <location evidence="1">Membrane</location>
        <topology evidence="1">Multi-pass membrane protein</topology>
    </subcellularLocation>
</comment>
<evidence type="ECO:0000256" key="11">
    <source>
        <dbReference type="SAM" id="Phobius"/>
    </source>
</evidence>
<keyword evidence="3" id="KW-0479">Metal-binding</keyword>
<evidence type="ECO:0000256" key="8">
    <source>
        <dbReference type="ARBA" id="ARBA00023136"/>
    </source>
</evidence>
<evidence type="ECO:0000256" key="5">
    <source>
        <dbReference type="ARBA" id="ARBA00022786"/>
    </source>
</evidence>
<evidence type="ECO:0000259" key="12">
    <source>
        <dbReference type="PROSITE" id="PS50089"/>
    </source>
</evidence>
<evidence type="ECO:0000256" key="3">
    <source>
        <dbReference type="ARBA" id="ARBA00022723"/>
    </source>
</evidence>
<dbReference type="InterPro" id="IPR017907">
    <property type="entry name" value="Znf_RING_CS"/>
</dbReference>
<protein>
    <recommendedName>
        <fullName evidence="12">RING-type domain-containing protein</fullName>
    </recommendedName>
</protein>
<feature type="compositionally biased region" description="Low complexity" evidence="10">
    <location>
        <begin position="1"/>
        <end position="19"/>
    </location>
</feature>
<name>A0A8T0KJU6_PHAAN</name>
<dbReference type="InterPro" id="IPR044235">
    <property type="entry name" value="RNFT1/2"/>
</dbReference>
<dbReference type="Pfam" id="PF13639">
    <property type="entry name" value="zf-RING_2"/>
    <property type="match status" value="1"/>
</dbReference>
<dbReference type="CDD" id="cd16532">
    <property type="entry name" value="RING-HC_RNFT1-like"/>
    <property type="match status" value="1"/>
</dbReference>
<keyword evidence="7 11" id="KW-1133">Transmembrane helix</keyword>
<evidence type="ECO:0000256" key="6">
    <source>
        <dbReference type="ARBA" id="ARBA00022833"/>
    </source>
</evidence>
<evidence type="ECO:0000256" key="4">
    <source>
        <dbReference type="ARBA" id="ARBA00022771"/>
    </source>
</evidence>
<evidence type="ECO:0000256" key="2">
    <source>
        <dbReference type="ARBA" id="ARBA00022692"/>
    </source>
</evidence>
<dbReference type="SUPFAM" id="SSF57850">
    <property type="entry name" value="RING/U-box"/>
    <property type="match status" value="1"/>
</dbReference>
<dbReference type="InterPro" id="IPR001841">
    <property type="entry name" value="Znf_RING"/>
</dbReference>
<keyword evidence="8 11" id="KW-0472">Membrane</keyword>
<gene>
    <name evidence="13" type="ORF">HKW66_Vig0105990</name>
</gene>